<dbReference type="GO" id="GO:0005886">
    <property type="term" value="C:plasma membrane"/>
    <property type="evidence" value="ECO:0007669"/>
    <property type="project" value="UniProtKB-SubCell"/>
</dbReference>
<dbReference type="InterPro" id="IPR000515">
    <property type="entry name" value="MetI-like"/>
</dbReference>
<dbReference type="Pfam" id="PF00528">
    <property type="entry name" value="BPD_transp_1"/>
    <property type="match status" value="1"/>
</dbReference>
<keyword evidence="10" id="KW-1185">Reference proteome</keyword>
<dbReference type="PANTHER" id="PTHR30193:SF41">
    <property type="entry name" value="DIACETYLCHITOBIOSE UPTAKE SYSTEM PERMEASE PROTEIN NGCF"/>
    <property type="match status" value="1"/>
</dbReference>
<proteinExistence type="inferred from homology"/>
<gene>
    <name evidence="9" type="ORF">DX130_14020</name>
</gene>
<keyword evidence="2 7" id="KW-0813">Transport</keyword>
<feature type="domain" description="ABC transmembrane type-1" evidence="8">
    <location>
        <begin position="70"/>
        <end position="281"/>
    </location>
</feature>
<evidence type="ECO:0000256" key="1">
    <source>
        <dbReference type="ARBA" id="ARBA00004651"/>
    </source>
</evidence>
<dbReference type="CDD" id="cd06261">
    <property type="entry name" value="TM_PBP2"/>
    <property type="match status" value="1"/>
</dbReference>
<keyword evidence="5 7" id="KW-1133">Transmembrane helix</keyword>
<keyword evidence="3" id="KW-1003">Cell membrane</keyword>
<dbReference type="InterPro" id="IPR051393">
    <property type="entry name" value="ABC_transporter_permease"/>
</dbReference>
<feature type="transmembrane region" description="Helical" evidence="7">
    <location>
        <begin position="155"/>
        <end position="180"/>
    </location>
</feature>
<feature type="transmembrane region" description="Helical" evidence="7">
    <location>
        <begin position="12"/>
        <end position="36"/>
    </location>
</feature>
<comment type="subcellular location">
    <subcellularLocation>
        <location evidence="1 7">Cell membrane</location>
        <topology evidence="1 7">Multi-pass membrane protein</topology>
    </subcellularLocation>
</comment>
<evidence type="ECO:0000256" key="7">
    <source>
        <dbReference type="RuleBase" id="RU363032"/>
    </source>
</evidence>
<comment type="caution">
    <text evidence="9">The sequence shown here is derived from an EMBL/GenBank/DDBJ whole genome shotgun (WGS) entry which is preliminary data.</text>
</comment>
<comment type="similarity">
    <text evidence="7">Belongs to the binding-protein-dependent transport system permease family.</text>
</comment>
<sequence>MRFNRSEMQQQLVFVGPALLFFTLIVLVPFLLSIYYGMTNWNGVSSTVTWAGFDNYKQIIMHDTDFRNSFWFTARYSAVTVILINLIGLSLALLLTKALKSRYLLRSVFFMPNVIGGILLGYIWHFIFVKGFASVGEWTNIGLFQLPWLGTSSTAFWGLIIVTVWQYSGYLMIIYIAALLNIPKDLKEAAQIDGASRLHMLLRITLPLIMPAFTVCFFLAISWSFKVFDLNLSLTGGGPFNSTKSVALNIYNEAFRNNRYGLGTAKALIFFVVVALITILQVKYTKKKEVEA</sequence>
<evidence type="ECO:0000256" key="4">
    <source>
        <dbReference type="ARBA" id="ARBA00022692"/>
    </source>
</evidence>
<organism evidence="9 10">
    <name type="scientific">Paenibacillus paeoniae</name>
    <dbReference type="NCBI Taxonomy" id="2292705"/>
    <lineage>
        <taxon>Bacteria</taxon>
        <taxon>Bacillati</taxon>
        <taxon>Bacillota</taxon>
        <taxon>Bacilli</taxon>
        <taxon>Bacillales</taxon>
        <taxon>Paenibacillaceae</taxon>
        <taxon>Paenibacillus</taxon>
    </lineage>
</organism>
<protein>
    <submittedName>
        <fullName evidence="9">Sugar ABC transporter permease</fullName>
    </submittedName>
</protein>
<dbReference type="OrthoDB" id="9786413at2"/>
<name>A0A371PHC0_9BACL</name>
<dbReference type="AlphaFoldDB" id="A0A371PHC0"/>
<feature type="transmembrane region" description="Helical" evidence="7">
    <location>
        <begin position="260"/>
        <end position="280"/>
    </location>
</feature>
<dbReference type="InterPro" id="IPR035906">
    <property type="entry name" value="MetI-like_sf"/>
</dbReference>
<feature type="transmembrane region" description="Helical" evidence="7">
    <location>
        <begin position="76"/>
        <end position="96"/>
    </location>
</feature>
<reference evidence="9 10" key="1">
    <citation type="submission" date="2018-08" db="EMBL/GenBank/DDBJ databases">
        <title>Paenibacillus sp. M4BSY-1, whole genome shotgun sequence.</title>
        <authorList>
            <person name="Tuo L."/>
        </authorList>
    </citation>
    <scope>NUCLEOTIDE SEQUENCE [LARGE SCALE GENOMIC DNA]</scope>
    <source>
        <strain evidence="9 10">M4BSY-1</strain>
    </source>
</reference>
<evidence type="ECO:0000259" key="8">
    <source>
        <dbReference type="PROSITE" id="PS50928"/>
    </source>
</evidence>
<evidence type="ECO:0000256" key="2">
    <source>
        <dbReference type="ARBA" id="ARBA00022448"/>
    </source>
</evidence>
<feature type="transmembrane region" description="Helical" evidence="7">
    <location>
        <begin position="108"/>
        <end position="128"/>
    </location>
</feature>
<dbReference type="EMBL" id="QUBQ01000002">
    <property type="protein sequence ID" value="REK74780.1"/>
    <property type="molecule type" value="Genomic_DNA"/>
</dbReference>
<dbReference type="PROSITE" id="PS50928">
    <property type="entry name" value="ABC_TM1"/>
    <property type="match status" value="1"/>
</dbReference>
<keyword evidence="6 7" id="KW-0472">Membrane</keyword>
<evidence type="ECO:0000313" key="10">
    <source>
        <dbReference type="Proteomes" id="UP000261905"/>
    </source>
</evidence>
<evidence type="ECO:0000256" key="3">
    <source>
        <dbReference type="ARBA" id="ARBA00022475"/>
    </source>
</evidence>
<keyword evidence="4 7" id="KW-0812">Transmembrane</keyword>
<dbReference type="RefSeq" id="WP_116046399.1">
    <property type="nucleotide sequence ID" value="NZ_QUBQ01000002.1"/>
</dbReference>
<evidence type="ECO:0000256" key="6">
    <source>
        <dbReference type="ARBA" id="ARBA00023136"/>
    </source>
</evidence>
<accession>A0A371PHC0</accession>
<dbReference type="GO" id="GO:0055085">
    <property type="term" value="P:transmembrane transport"/>
    <property type="evidence" value="ECO:0007669"/>
    <property type="project" value="InterPro"/>
</dbReference>
<evidence type="ECO:0000256" key="5">
    <source>
        <dbReference type="ARBA" id="ARBA00022989"/>
    </source>
</evidence>
<dbReference type="PANTHER" id="PTHR30193">
    <property type="entry name" value="ABC TRANSPORTER PERMEASE PROTEIN"/>
    <property type="match status" value="1"/>
</dbReference>
<feature type="transmembrane region" description="Helical" evidence="7">
    <location>
        <begin position="201"/>
        <end position="225"/>
    </location>
</feature>
<dbReference type="SUPFAM" id="SSF161098">
    <property type="entry name" value="MetI-like"/>
    <property type="match status" value="1"/>
</dbReference>
<dbReference type="Proteomes" id="UP000261905">
    <property type="component" value="Unassembled WGS sequence"/>
</dbReference>
<dbReference type="Gene3D" id="1.10.3720.10">
    <property type="entry name" value="MetI-like"/>
    <property type="match status" value="1"/>
</dbReference>
<evidence type="ECO:0000313" key="9">
    <source>
        <dbReference type="EMBL" id="REK74780.1"/>
    </source>
</evidence>